<dbReference type="Proteomes" id="UP001295794">
    <property type="component" value="Unassembled WGS sequence"/>
</dbReference>
<dbReference type="EMBL" id="CAVNYO010000440">
    <property type="protein sequence ID" value="CAK5279681.1"/>
    <property type="molecule type" value="Genomic_DNA"/>
</dbReference>
<proteinExistence type="predicted"/>
<accession>A0AAD2HPD4</accession>
<reference evidence="2" key="1">
    <citation type="submission" date="2023-11" db="EMBL/GenBank/DDBJ databases">
        <authorList>
            <person name="De Vega J J."/>
            <person name="De Vega J J."/>
        </authorList>
    </citation>
    <scope>NUCLEOTIDE SEQUENCE</scope>
</reference>
<organism evidence="2 3">
    <name type="scientific">Mycena citricolor</name>
    <dbReference type="NCBI Taxonomy" id="2018698"/>
    <lineage>
        <taxon>Eukaryota</taxon>
        <taxon>Fungi</taxon>
        <taxon>Dikarya</taxon>
        <taxon>Basidiomycota</taxon>
        <taxon>Agaricomycotina</taxon>
        <taxon>Agaricomycetes</taxon>
        <taxon>Agaricomycetidae</taxon>
        <taxon>Agaricales</taxon>
        <taxon>Marasmiineae</taxon>
        <taxon>Mycenaceae</taxon>
        <taxon>Mycena</taxon>
    </lineage>
</organism>
<gene>
    <name evidence="2" type="ORF">MYCIT1_LOCUS29876</name>
</gene>
<evidence type="ECO:0000256" key="1">
    <source>
        <dbReference type="SAM" id="MobiDB-lite"/>
    </source>
</evidence>
<evidence type="ECO:0000313" key="3">
    <source>
        <dbReference type="Proteomes" id="UP001295794"/>
    </source>
</evidence>
<comment type="caution">
    <text evidence="2">The sequence shown here is derived from an EMBL/GenBank/DDBJ whole genome shotgun (WGS) entry which is preliminary data.</text>
</comment>
<keyword evidence="3" id="KW-1185">Reference proteome</keyword>
<name>A0AAD2HPD4_9AGAR</name>
<feature type="compositionally biased region" description="Basic and acidic residues" evidence="1">
    <location>
        <begin position="12"/>
        <end position="25"/>
    </location>
</feature>
<sequence>MSTDVTQRRNGRLGEGDYRGDEGPGRARGCADGARVGRSIGDAPDVNRHAGAGGGSRHMRCGESQSVTGTAGGWITEPNAGRCNTGRTKLSRTKAIRRAIRGTRRSGKAESRMWEWALKKGNRHGLRAAGAIWIRERPRPGIQVTKFQICGSCSDAAVIRTRGTVKIGSINVCTFVCILIGEFSPCL</sequence>
<feature type="region of interest" description="Disordered" evidence="1">
    <location>
        <begin position="1"/>
        <end position="73"/>
    </location>
</feature>
<protein>
    <submittedName>
        <fullName evidence="2">Uncharacterized protein</fullName>
    </submittedName>
</protein>
<dbReference type="AlphaFoldDB" id="A0AAD2HPD4"/>
<evidence type="ECO:0000313" key="2">
    <source>
        <dbReference type="EMBL" id="CAK5279681.1"/>
    </source>
</evidence>